<feature type="region of interest" description="Disordered" evidence="1">
    <location>
        <begin position="51"/>
        <end position="97"/>
    </location>
</feature>
<reference evidence="2" key="1">
    <citation type="submission" date="2013-10" db="EMBL/GenBank/DDBJ databases">
        <title>Genomic analysis of the causative agents of coccidiosis in chickens.</title>
        <authorList>
            <person name="Reid A.J."/>
            <person name="Blake D."/>
            <person name="Billington K."/>
            <person name="Browne H."/>
            <person name="Dunn M."/>
            <person name="Hung S."/>
            <person name="Kawahara F."/>
            <person name="Miranda-Saavedra D."/>
            <person name="Mourier T."/>
            <person name="Nagra H."/>
            <person name="Otto T.D."/>
            <person name="Rawlings N."/>
            <person name="Sanchez A."/>
            <person name="Sanders M."/>
            <person name="Subramaniam C."/>
            <person name="Tay Y."/>
            <person name="Dear P."/>
            <person name="Doerig C."/>
            <person name="Gruber A."/>
            <person name="Parkinson J."/>
            <person name="Shirley M."/>
            <person name="Wan K.L."/>
            <person name="Berriman M."/>
            <person name="Tomley F."/>
            <person name="Pain A."/>
        </authorList>
    </citation>
    <scope>NUCLEOTIDE SEQUENCE [LARGE SCALE GENOMIC DNA]</scope>
    <source>
        <strain evidence="2">Houghton</strain>
    </source>
</reference>
<dbReference type="Proteomes" id="UP000018201">
    <property type="component" value="Unassembled WGS sequence"/>
</dbReference>
<dbReference type="EMBL" id="HG689135">
    <property type="protein sequence ID" value="CDI73898.1"/>
    <property type="molecule type" value="Genomic_DNA"/>
</dbReference>
<feature type="region of interest" description="Disordered" evidence="1">
    <location>
        <begin position="1"/>
        <end position="36"/>
    </location>
</feature>
<feature type="compositionally biased region" description="Basic and acidic residues" evidence="1">
    <location>
        <begin position="51"/>
        <end position="60"/>
    </location>
</feature>
<reference evidence="2" key="2">
    <citation type="submission" date="2013-10" db="EMBL/GenBank/DDBJ databases">
        <authorList>
            <person name="Aslett M."/>
        </authorList>
    </citation>
    <scope>NUCLEOTIDE SEQUENCE [LARGE SCALE GENOMIC DNA]</scope>
    <source>
        <strain evidence="2">Houghton</strain>
    </source>
</reference>
<keyword evidence="3" id="KW-1185">Reference proteome</keyword>
<name>U6G3L6_9EIME</name>
<sequence>MRNETGDRHQLSFLKGPCPTDWQNSEKESQHLKDQTVCNENSKHWERHYIQWRQHQEGRQQQRQNKVEQQQQQQREQQQPQQQEGKRMQEETGGVAE</sequence>
<feature type="compositionally biased region" description="Basic and acidic residues" evidence="1">
    <location>
        <begin position="1"/>
        <end position="10"/>
    </location>
</feature>
<gene>
    <name evidence="2" type="ORF">EPH_0029480</name>
</gene>
<organism evidence="2 3">
    <name type="scientific">Eimeria praecox</name>
    <dbReference type="NCBI Taxonomy" id="51316"/>
    <lineage>
        <taxon>Eukaryota</taxon>
        <taxon>Sar</taxon>
        <taxon>Alveolata</taxon>
        <taxon>Apicomplexa</taxon>
        <taxon>Conoidasida</taxon>
        <taxon>Coccidia</taxon>
        <taxon>Eucoccidiorida</taxon>
        <taxon>Eimeriorina</taxon>
        <taxon>Eimeriidae</taxon>
        <taxon>Eimeria</taxon>
    </lineage>
</organism>
<evidence type="ECO:0000313" key="3">
    <source>
        <dbReference type="Proteomes" id="UP000018201"/>
    </source>
</evidence>
<dbReference type="VEuPathDB" id="ToxoDB:EPH_0029480"/>
<evidence type="ECO:0000313" key="2">
    <source>
        <dbReference type="EMBL" id="CDI73898.1"/>
    </source>
</evidence>
<feature type="compositionally biased region" description="Basic and acidic residues" evidence="1">
    <location>
        <begin position="24"/>
        <end position="34"/>
    </location>
</feature>
<dbReference type="AlphaFoldDB" id="U6G3L6"/>
<protein>
    <submittedName>
        <fullName evidence="2">Uncharacterized protein</fullName>
    </submittedName>
</protein>
<proteinExistence type="predicted"/>
<accession>U6G3L6</accession>
<feature type="compositionally biased region" description="Low complexity" evidence="1">
    <location>
        <begin position="61"/>
        <end position="83"/>
    </location>
</feature>
<evidence type="ECO:0000256" key="1">
    <source>
        <dbReference type="SAM" id="MobiDB-lite"/>
    </source>
</evidence>